<feature type="transmembrane region" description="Helical" evidence="1">
    <location>
        <begin position="222"/>
        <end position="242"/>
    </location>
</feature>
<keyword evidence="1" id="KW-1133">Transmembrane helix</keyword>
<evidence type="ECO:0000313" key="2">
    <source>
        <dbReference type="EMBL" id="MFC5270713.1"/>
    </source>
</evidence>
<feature type="transmembrane region" description="Helical" evidence="1">
    <location>
        <begin position="118"/>
        <end position="136"/>
    </location>
</feature>
<dbReference type="RefSeq" id="WP_378017078.1">
    <property type="nucleotide sequence ID" value="NZ_JBHSKT010000004.1"/>
</dbReference>
<evidence type="ECO:0008006" key="4">
    <source>
        <dbReference type="Google" id="ProtNLM"/>
    </source>
</evidence>
<accession>A0ABW0E8K7</accession>
<dbReference type="Proteomes" id="UP001596161">
    <property type="component" value="Unassembled WGS sequence"/>
</dbReference>
<evidence type="ECO:0000313" key="3">
    <source>
        <dbReference type="Proteomes" id="UP001596161"/>
    </source>
</evidence>
<feature type="transmembrane region" description="Helical" evidence="1">
    <location>
        <begin position="248"/>
        <end position="265"/>
    </location>
</feature>
<keyword evidence="1" id="KW-0472">Membrane</keyword>
<keyword evidence="3" id="KW-1185">Reference proteome</keyword>
<feature type="transmembrane region" description="Helical" evidence="1">
    <location>
        <begin position="272"/>
        <end position="293"/>
    </location>
</feature>
<reference evidence="3" key="1">
    <citation type="journal article" date="2019" name="Int. J. Syst. Evol. Microbiol.">
        <title>The Global Catalogue of Microorganisms (GCM) 10K type strain sequencing project: providing services to taxonomists for standard genome sequencing and annotation.</title>
        <authorList>
            <consortium name="The Broad Institute Genomics Platform"/>
            <consortium name="The Broad Institute Genome Sequencing Center for Infectious Disease"/>
            <person name="Wu L."/>
            <person name="Ma J."/>
        </authorList>
    </citation>
    <scope>NUCLEOTIDE SEQUENCE [LARGE SCALE GENOMIC DNA]</scope>
    <source>
        <strain evidence="3">KACC 12602</strain>
    </source>
</reference>
<protein>
    <recommendedName>
        <fullName evidence="4">UbiA prenyltransferase family protein</fullName>
    </recommendedName>
</protein>
<sequence length="294" mass="33453">MRRFAAPARNQVAALKKLTDFLFYSSIFISLCGLALTAETYLVARIPLDARVGLLIFFATLFLYNLDSLLPYKTGQHLFLSERKKWIFGHRKLLLGVAVFSGMVVLALYTQLYRQVPFWFFIPFFIISVFYSLPVLPTTKGFIPLRDVPLLKVFLVALVWSGLTVLLPLLVSGAEIGAEEIYRFLLRRFLFIFALTLLFDIRDVQKDKRTGTVTFPGKFGVPFAKILSLSALAFFIVLTLFQETGHERIALVLSAVFAAIVVAFSEEHRPDYYYAGLADGMMLLQFLLVWIFMV</sequence>
<feature type="transmembrane region" description="Helical" evidence="1">
    <location>
        <begin position="181"/>
        <end position="201"/>
    </location>
</feature>
<gene>
    <name evidence="2" type="ORF">ACFPIB_08845</name>
</gene>
<evidence type="ECO:0000256" key="1">
    <source>
        <dbReference type="SAM" id="Phobius"/>
    </source>
</evidence>
<feature type="transmembrane region" description="Helical" evidence="1">
    <location>
        <begin position="21"/>
        <end position="44"/>
    </location>
</feature>
<keyword evidence="1" id="KW-0812">Transmembrane</keyword>
<feature type="transmembrane region" description="Helical" evidence="1">
    <location>
        <begin position="148"/>
        <end position="169"/>
    </location>
</feature>
<dbReference type="EMBL" id="JBHSKT010000004">
    <property type="protein sequence ID" value="MFC5270713.1"/>
    <property type="molecule type" value="Genomic_DNA"/>
</dbReference>
<name>A0ABW0E8K7_9BACT</name>
<organism evidence="2 3">
    <name type="scientific">Adhaeribacter terreus</name>
    <dbReference type="NCBI Taxonomy" id="529703"/>
    <lineage>
        <taxon>Bacteria</taxon>
        <taxon>Pseudomonadati</taxon>
        <taxon>Bacteroidota</taxon>
        <taxon>Cytophagia</taxon>
        <taxon>Cytophagales</taxon>
        <taxon>Hymenobacteraceae</taxon>
        <taxon>Adhaeribacter</taxon>
    </lineage>
</organism>
<proteinExistence type="predicted"/>
<comment type="caution">
    <text evidence="2">The sequence shown here is derived from an EMBL/GenBank/DDBJ whole genome shotgun (WGS) entry which is preliminary data.</text>
</comment>
<feature type="transmembrane region" description="Helical" evidence="1">
    <location>
        <begin position="93"/>
        <end position="112"/>
    </location>
</feature>